<keyword evidence="1" id="KW-0812">Transmembrane</keyword>
<keyword evidence="1" id="KW-1133">Transmembrane helix</keyword>
<evidence type="ECO:0000313" key="2">
    <source>
        <dbReference type="EMBL" id="HGG93202.1"/>
    </source>
</evidence>
<dbReference type="EMBL" id="DSRP01000674">
    <property type="protein sequence ID" value="HGG93202.1"/>
    <property type="molecule type" value="Genomic_DNA"/>
</dbReference>
<organism evidence="2">
    <name type="scientific">Fundidesulfovibrio putealis</name>
    <dbReference type="NCBI Taxonomy" id="270496"/>
    <lineage>
        <taxon>Bacteria</taxon>
        <taxon>Pseudomonadati</taxon>
        <taxon>Thermodesulfobacteriota</taxon>
        <taxon>Desulfovibrionia</taxon>
        <taxon>Desulfovibrionales</taxon>
        <taxon>Desulfovibrionaceae</taxon>
        <taxon>Fundidesulfovibrio</taxon>
    </lineage>
</organism>
<dbReference type="AlphaFoldDB" id="A0A7C4AHY2"/>
<accession>A0A7C4AHY2</accession>
<proteinExistence type="predicted"/>
<feature type="transmembrane region" description="Helical" evidence="1">
    <location>
        <begin position="58"/>
        <end position="76"/>
    </location>
</feature>
<protein>
    <submittedName>
        <fullName evidence="2">Uncharacterized protein</fullName>
    </submittedName>
</protein>
<evidence type="ECO:0000256" key="1">
    <source>
        <dbReference type="SAM" id="Phobius"/>
    </source>
</evidence>
<reference evidence="2" key="1">
    <citation type="journal article" date="2020" name="mSystems">
        <title>Genome- and Community-Level Interaction Insights into Carbon Utilization and Element Cycling Functions of Hydrothermarchaeota in Hydrothermal Sediment.</title>
        <authorList>
            <person name="Zhou Z."/>
            <person name="Liu Y."/>
            <person name="Xu W."/>
            <person name="Pan J."/>
            <person name="Luo Z.H."/>
            <person name="Li M."/>
        </authorList>
    </citation>
    <scope>NUCLEOTIDE SEQUENCE [LARGE SCALE GENOMIC DNA]</scope>
    <source>
        <strain evidence="2">SpSt-413</strain>
    </source>
</reference>
<gene>
    <name evidence="2" type="ORF">ENR59_09670</name>
</gene>
<sequence length="146" mass="16056">MSDETPEYFRPIEPGKGAAILFGSLAVTGLITLLLSMALPLDPKFLARFSVPTSQDGWIILGAWLVFPVVFAAAFLRLARGVDPLRLSWAYAGVTYFLQCAAEIIGRDNVVVWPELLFTAVPTLVFYALAKRHTAEEPEEDDPDAE</sequence>
<name>A0A7C4AHY2_9BACT</name>
<feature type="transmembrane region" description="Helical" evidence="1">
    <location>
        <begin position="18"/>
        <end position="38"/>
    </location>
</feature>
<comment type="caution">
    <text evidence="2">The sequence shown here is derived from an EMBL/GenBank/DDBJ whole genome shotgun (WGS) entry which is preliminary data.</text>
</comment>
<keyword evidence="1" id="KW-0472">Membrane</keyword>